<protein>
    <recommendedName>
        <fullName evidence="1">Endonuclease/exonuclease/phosphatase domain-containing protein</fullName>
    </recommendedName>
</protein>
<name>A0A6G0WDI1_9STRA</name>
<dbReference type="EMBL" id="VJMJ01000253">
    <property type="protein sequence ID" value="KAF0725034.1"/>
    <property type="molecule type" value="Genomic_DNA"/>
</dbReference>
<organism evidence="2 3">
    <name type="scientific">Aphanomyces euteiches</name>
    <dbReference type="NCBI Taxonomy" id="100861"/>
    <lineage>
        <taxon>Eukaryota</taxon>
        <taxon>Sar</taxon>
        <taxon>Stramenopiles</taxon>
        <taxon>Oomycota</taxon>
        <taxon>Saprolegniomycetes</taxon>
        <taxon>Saprolegniales</taxon>
        <taxon>Verrucalvaceae</taxon>
        <taxon>Aphanomyces</taxon>
    </lineage>
</organism>
<dbReference type="AlphaFoldDB" id="A0A6G0WDI1"/>
<feature type="domain" description="Endonuclease/exonuclease/phosphatase" evidence="1">
    <location>
        <begin position="1"/>
        <end position="284"/>
    </location>
</feature>
<dbReference type="PANTHER" id="PTHR12121:SF34">
    <property type="entry name" value="PROTEIN ANGEL"/>
    <property type="match status" value="1"/>
</dbReference>
<dbReference type="InterPro" id="IPR050410">
    <property type="entry name" value="CCR4/nocturin_mRNA_transcr"/>
</dbReference>
<dbReference type="VEuPathDB" id="FungiDB:AeMF1_000023"/>
<dbReference type="InterPro" id="IPR036691">
    <property type="entry name" value="Endo/exonu/phosph_ase_sf"/>
</dbReference>
<dbReference type="PANTHER" id="PTHR12121">
    <property type="entry name" value="CARBON CATABOLITE REPRESSOR PROTEIN 4"/>
    <property type="match status" value="1"/>
</dbReference>
<dbReference type="Proteomes" id="UP000481153">
    <property type="component" value="Unassembled WGS sequence"/>
</dbReference>
<evidence type="ECO:0000259" key="1">
    <source>
        <dbReference type="Pfam" id="PF03372"/>
    </source>
</evidence>
<reference evidence="2 3" key="1">
    <citation type="submission" date="2019-07" db="EMBL/GenBank/DDBJ databases">
        <title>Genomics analysis of Aphanomyces spp. identifies a new class of oomycete effector associated with host adaptation.</title>
        <authorList>
            <person name="Gaulin E."/>
        </authorList>
    </citation>
    <scope>NUCLEOTIDE SEQUENCE [LARGE SCALE GENOMIC DNA]</scope>
    <source>
        <strain evidence="2 3">ATCC 201684</strain>
    </source>
</reference>
<comment type="caution">
    <text evidence="2">The sequence shown here is derived from an EMBL/GenBank/DDBJ whole genome shotgun (WGS) entry which is preliminary data.</text>
</comment>
<gene>
    <name evidence="2" type="ORF">Ae201684_016432</name>
</gene>
<keyword evidence="3" id="KW-1185">Reference proteome</keyword>
<dbReference type="SUPFAM" id="SSF56219">
    <property type="entry name" value="DNase I-like"/>
    <property type="match status" value="1"/>
</dbReference>
<evidence type="ECO:0000313" key="3">
    <source>
        <dbReference type="Proteomes" id="UP000481153"/>
    </source>
</evidence>
<dbReference type="InterPro" id="IPR005135">
    <property type="entry name" value="Endo/exonuclease/phosphatase"/>
</dbReference>
<dbReference type="GO" id="GO:0000175">
    <property type="term" value="F:3'-5'-RNA exonuclease activity"/>
    <property type="evidence" value="ECO:0007669"/>
    <property type="project" value="TreeGrafter"/>
</dbReference>
<dbReference type="Gene3D" id="3.60.10.10">
    <property type="entry name" value="Endonuclease/exonuclease/phosphatase"/>
    <property type="match status" value="1"/>
</dbReference>
<sequence length="294" mass="32721">MTYNVLAQCYVKSSWFPYCDPKALRWKTRSNLLKQQIEAFSPRPDILCMQECDNFDVFWKPTMAAMGYDSLYLKKTGNKKDGVGLFWLREKLEVLGGENVPLNDAIHSITDPDLQGRVLLDNVGVIAHFQFTSNSSTPQFIVASTHLFWDPAQADVKLAQTKCMLEAIEAYRASANLSTLPVFFAGDLNSMPGSEVYEYIVSRGFSSAYATYDDANGGEPSFTNINGVVPVDDGSTKPAFVGTLDYIFYDSTKVRVKSLMKLMEYDVVTADGGALPNRQIGSDHLPLMAEFEFA</sequence>
<proteinExistence type="predicted"/>
<accession>A0A6G0WDI1</accession>
<dbReference type="Pfam" id="PF03372">
    <property type="entry name" value="Exo_endo_phos"/>
    <property type="match status" value="1"/>
</dbReference>
<evidence type="ECO:0000313" key="2">
    <source>
        <dbReference type="EMBL" id="KAF0725034.1"/>
    </source>
</evidence>